<evidence type="ECO:0000256" key="9">
    <source>
        <dbReference type="ARBA" id="ARBA00022729"/>
    </source>
</evidence>
<evidence type="ECO:0000256" key="15">
    <source>
        <dbReference type="ARBA" id="ARBA00023180"/>
    </source>
</evidence>
<keyword evidence="14" id="KW-1015">Disulfide bond</keyword>
<dbReference type="InterPro" id="IPR003598">
    <property type="entry name" value="Ig_sub2"/>
</dbReference>
<dbReference type="SMART" id="SM00409">
    <property type="entry name" value="IG"/>
    <property type="match status" value="2"/>
</dbReference>
<reference evidence="21" key="1">
    <citation type="submission" date="2025-08" db="UniProtKB">
        <authorList>
            <consortium name="Ensembl"/>
        </authorList>
    </citation>
    <scope>IDENTIFICATION</scope>
</reference>
<evidence type="ECO:0000259" key="20">
    <source>
        <dbReference type="PROSITE" id="PS50835"/>
    </source>
</evidence>
<organism evidence="21 22">
    <name type="scientific">Anser cygnoides</name>
    <name type="common">Swan goose</name>
    <dbReference type="NCBI Taxonomy" id="8845"/>
    <lineage>
        <taxon>Eukaryota</taxon>
        <taxon>Metazoa</taxon>
        <taxon>Chordata</taxon>
        <taxon>Craniata</taxon>
        <taxon>Vertebrata</taxon>
        <taxon>Euteleostomi</taxon>
        <taxon>Archelosauria</taxon>
        <taxon>Archosauria</taxon>
        <taxon>Dinosauria</taxon>
        <taxon>Saurischia</taxon>
        <taxon>Theropoda</taxon>
        <taxon>Coelurosauria</taxon>
        <taxon>Aves</taxon>
        <taxon>Neognathae</taxon>
        <taxon>Galloanserae</taxon>
        <taxon>Anseriformes</taxon>
        <taxon>Anatidae</taxon>
        <taxon>Anserinae</taxon>
        <taxon>Anser</taxon>
    </lineage>
</organism>
<dbReference type="Proteomes" id="UP000694521">
    <property type="component" value="Unplaced"/>
</dbReference>
<dbReference type="InterPro" id="IPR042456">
    <property type="entry name" value="F11R"/>
</dbReference>
<evidence type="ECO:0000256" key="13">
    <source>
        <dbReference type="ARBA" id="ARBA00023136"/>
    </source>
</evidence>
<evidence type="ECO:0000256" key="1">
    <source>
        <dbReference type="ARBA" id="ARBA00004251"/>
    </source>
</evidence>
<comment type="subunit">
    <text evidence="18">Interacts with the ninth PDZ domain of MPDZ. Interacts with the first PDZ domain of PARD3. The association between PARD3 and PARD6B probably disrupts this interaction. Interacts with ITGAL (via I-domain). Interacts with CD151.</text>
</comment>
<dbReference type="GO" id="GO:0005923">
    <property type="term" value="C:bicellular tight junction"/>
    <property type="evidence" value="ECO:0007669"/>
    <property type="project" value="UniProtKB-SubCell"/>
</dbReference>
<dbReference type="PANTHER" id="PTHR45113:SF1">
    <property type="entry name" value="JUNCTIONAL ADHESION MOLECULE A"/>
    <property type="match status" value="1"/>
</dbReference>
<keyword evidence="11" id="KW-0965">Cell junction</keyword>
<evidence type="ECO:0000256" key="7">
    <source>
        <dbReference type="ARBA" id="ARBA00022553"/>
    </source>
</evidence>
<dbReference type="PROSITE" id="PS50835">
    <property type="entry name" value="IG_LIKE"/>
    <property type="match status" value="2"/>
</dbReference>
<keyword evidence="10" id="KW-0677">Repeat</keyword>
<dbReference type="Pfam" id="PF07686">
    <property type="entry name" value="V-set"/>
    <property type="match status" value="1"/>
</dbReference>
<evidence type="ECO:0000256" key="17">
    <source>
        <dbReference type="ARBA" id="ARBA00030590"/>
    </source>
</evidence>
<dbReference type="FunFam" id="2.60.40.10:FF:000342">
    <property type="entry name" value="Junctional adhesion molecule A"/>
    <property type="match status" value="1"/>
</dbReference>
<reference evidence="21" key="2">
    <citation type="submission" date="2025-09" db="UniProtKB">
        <authorList>
            <consortium name="Ensembl"/>
        </authorList>
    </citation>
    <scope>IDENTIFICATION</scope>
</reference>
<comment type="subcellular location">
    <subcellularLocation>
        <location evidence="2">Cell junction</location>
        <location evidence="2">Tight junction</location>
    </subcellularLocation>
    <subcellularLocation>
        <location evidence="1">Cell membrane</location>
        <topology evidence="1">Single-pass type I membrane protein</topology>
    </subcellularLocation>
</comment>
<dbReference type="AlphaFoldDB" id="A0A8B9INL1"/>
<dbReference type="Ensembl" id="ENSACDT00005024871.1">
    <property type="protein sequence ID" value="ENSACDP00005020790.1"/>
    <property type="gene ID" value="ENSACDG00005015063.1"/>
</dbReference>
<evidence type="ECO:0000256" key="18">
    <source>
        <dbReference type="ARBA" id="ARBA00046718"/>
    </source>
</evidence>
<evidence type="ECO:0000256" key="5">
    <source>
        <dbReference type="ARBA" id="ARBA00022427"/>
    </source>
</evidence>
<accession>A0A8B9INL1</accession>
<dbReference type="InterPro" id="IPR036179">
    <property type="entry name" value="Ig-like_dom_sf"/>
</dbReference>
<keyword evidence="5" id="KW-0796">Tight junction</keyword>
<dbReference type="SUPFAM" id="SSF48726">
    <property type="entry name" value="Immunoglobulin"/>
    <property type="match status" value="2"/>
</dbReference>
<dbReference type="Gene3D" id="2.60.40.10">
    <property type="entry name" value="Immunoglobulins"/>
    <property type="match status" value="2"/>
</dbReference>
<name>A0A8B9INL1_ANSCY</name>
<evidence type="ECO:0000256" key="16">
    <source>
        <dbReference type="ARBA" id="ARBA00023319"/>
    </source>
</evidence>
<dbReference type="InterPro" id="IPR007110">
    <property type="entry name" value="Ig-like_dom"/>
</dbReference>
<evidence type="ECO:0000256" key="2">
    <source>
        <dbReference type="ARBA" id="ARBA00004435"/>
    </source>
</evidence>
<feature type="domain" description="Ig-like" evidence="20">
    <location>
        <begin position="33"/>
        <end position="139"/>
    </location>
</feature>
<keyword evidence="7" id="KW-0597">Phosphoprotein</keyword>
<evidence type="ECO:0000256" key="6">
    <source>
        <dbReference type="ARBA" id="ARBA00022475"/>
    </source>
</evidence>
<evidence type="ECO:0000256" key="19">
    <source>
        <dbReference type="SAM" id="Phobius"/>
    </source>
</evidence>
<keyword evidence="6" id="KW-1003">Cell membrane</keyword>
<keyword evidence="9" id="KW-0732">Signal</keyword>
<keyword evidence="13 19" id="KW-0472">Membrane</keyword>
<feature type="transmembrane region" description="Helical" evidence="19">
    <location>
        <begin position="258"/>
        <end position="280"/>
    </location>
</feature>
<dbReference type="GO" id="GO:0090559">
    <property type="term" value="P:regulation of membrane permeability"/>
    <property type="evidence" value="ECO:0007669"/>
    <property type="project" value="TreeGrafter"/>
</dbReference>
<dbReference type="PANTHER" id="PTHR45113">
    <property type="entry name" value="JUNCTIONAL ADHESION MOLECULE A"/>
    <property type="match status" value="1"/>
</dbReference>
<sequence>MGTGTGPQMLAGLGRPRCSSGIPQDLGSSWCLPRVSGASLPPAGSLVGAQVTSETTQVPENSAVDIYCTAYKPSMSSPRIEWKFQKGTSLVLLYYGNELTEPYKNRVQFSSTKIHFSTVTREDTGKYICEVVEGSSQISKSEVNLIVQVPPSKPVAHVPTSATIGSKAVLRCTETDGSPPPTFRWYRDTMLMPSDPKTSLTFRNSSYTLDSTTGELTFEPVSSFDTGDYYCEASNNVGSPQKSDVVHMEANEVNVGGIVAAVVVLLMVLALIAFGIWFAYSRGFFSTPPARRSFTASPRTAARRGSGARPKTLWLRRCRVPEPPSPSQPPPGRVQTDVLLPGVRPLLRRELL</sequence>
<evidence type="ECO:0000256" key="8">
    <source>
        <dbReference type="ARBA" id="ARBA00022692"/>
    </source>
</evidence>
<evidence type="ECO:0000256" key="12">
    <source>
        <dbReference type="ARBA" id="ARBA00022989"/>
    </source>
</evidence>
<keyword evidence="16" id="KW-0393">Immunoglobulin domain</keyword>
<evidence type="ECO:0000256" key="14">
    <source>
        <dbReference type="ARBA" id="ARBA00023157"/>
    </source>
</evidence>
<protein>
    <recommendedName>
        <fullName evidence="4">Junctional adhesion molecule A</fullName>
    </recommendedName>
    <alternativeName>
        <fullName evidence="17">Junctional adhesion molecule 1</fullName>
    </alternativeName>
</protein>
<keyword evidence="22" id="KW-1185">Reference proteome</keyword>
<dbReference type="GO" id="GO:0050892">
    <property type="term" value="P:intestinal absorption"/>
    <property type="evidence" value="ECO:0007669"/>
    <property type="project" value="TreeGrafter"/>
</dbReference>
<evidence type="ECO:0000313" key="22">
    <source>
        <dbReference type="Proteomes" id="UP000694521"/>
    </source>
</evidence>
<feature type="domain" description="Ig-like" evidence="20">
    <location>
        <begin position="150"/>
        <end position="247"/>
    </location>
</feature>
<dbReference type="SMART" id="SM00408">
    <property type="entry name" value="IGc2"/>
    <property type="match status" value="2"/>
</dbReference>
<keyword evidence="8 19" id="KW-0812">Transmembrane</keyword>
<evidence type="ECO:0000313" key="21">
    <source>
        <dbReference type="Ensembl" id="ENSACDP00005020790.1"/>
    </source>
</evidence>
<dbReference type="GO" id="GO:0007155">
    <property type="term" value="P:cell adhesion"/>
    <property type="evidence" value="ECO:0007669"/>
    <property type="project" value="InterPro"/>
</dbReference>
<dbReference type="GO" id="GO:0090557">
    <property type="term" value="P:establishment of endothelial intestinal barrier"/>
    <property type="evidence" value="ECO:0007669"/>
    <property type="project" value="TreeGrafter"/>
</dbReference>
<evidence type="ECO:0000256" key="3">
    <source>
        <dbReference type="ARBA" id="ARBA00008637"/>
    </source>
</evidence>
<dbReference type="SMART" id="SM00406">
    <property type="entry name" value="IGv"/>
    <property type="match status" value="2"/>
</dbReference>
<dbReference type="InterPro" id="IPR013106">
    <property type="entry name" value="Ig_V-set"/>
</dbReference>
<evidence type="ECO:0000256" key="10">
    <source>
        <dbReference type="ARBA" id="ARBA00022737"/>
    </source>
</evidence>
<dbReference type="InterPro" id="IPR013783">
    <property type="entry name" value="Ig-like_fold"/>
</dbReference>
<keyword evidence="12 19" id="KW-1133">Transmembrane helix</keyword>
<keyword evidence="15" id="KW-0325">Glycoprotein</keyword>
<evidence type="ECO:0000256" key="11">
    <source>
        <dbReference type="ARBA" id="ARBA00022949"/>
    </source>
</evidence>
<dbReference type="GO" id="GO:0005886">
    <property type="term" value="C:plasma membrane"/>
    <property type="evidence" value="ECO:0007669"/>
    <property type="project" value="UniProtKB-SubCell"/>
</dbReference>
<evidence type="ECO:0000256" key="4">
    <source>
        <dbReference type="ARBA" id="ARBA00016608"/>
    </source>
</evidence>
<dbReference type="Pfam" id="PF13927">
    <property type="entry name" value="Ig_3"/>
    <property type="match status" value="1"/>
</dbReference>
<comment type="similarity">
    <text evidence="3">Belongs to the immunoglobulin superfamily.</text>
</comment>
<proteinExistence type="inferred from homology"/>
<dbReference type="InterPro" id="IPR003599">
    <property type="entry name" value="Ig_sub"/>
</dbReference>